<feature type="transmembrane region" description="Helical" evidence="2">
    <location>
        <begin position="29"/>
        <end position="49"/>
    </location>
</feature>
<feature type="region of interest" description="Disordered" evidence="1">
    <location>
        <begin position="87"/>
        <end position="114"/>
    </location>
</feature>
<keyword evidence="2" id="KW-0812">Transmembrane</keyword>
<dbReference type="InterPro" id="IPR012507">
    <property type="entry name" value="YibE_F"/>
</dbReference>
<feature type="transmembrane region" description="Helical" evidence="2">
    <location>
        <begin position="247"/>
        <end position="265"/>
    </location>
</feature>
<feature type="compositionally biased region" description="Low complexity" evidence="1">
    <location>
        <begin position="99"/>
        <end position="108"/>
    </location>
</feature>
<accession>A0A939SD28</accession>
<dbReference type="AlphaFoldDB" id="A0A939SD28"/>
<feature type="transmembrane region" description="Helical" evidence="2">
    <location>
        <begin position="319"/>
        <end position="340"/>
    </location>
</feature>
<protein>
    <submittedName>
        <fullName evidence="3">YibE/F family protein</fullName>
    </submittedName>
</protein>
<evidence type="ECO:0000313" key="3">
    <source>
        <dbReference type="EMBL" id="MBO1903025.1"/>
    </source>
</evidence>
<name>A0A939SD28_9MICO</name>
<feature type="transmembrane region" description="Helical" evidence="2">
    <location>
        <begin position="376"/>
        <end position="398"/>
    </location>
</feature>
<keyword evidence="2" id="KW-0472">Membrane</keyword>
<feature type="transmembrane region" description="Helical" evidence="2">
    <location>
        <begin position="418"/>
        <end position="440"/>
    </location>
</feature>
<evidence type="ECO:0000256" key="2">
    <source>
        <dbReference type="SAM" id="Phobius"/>
    </source>
</evidence>
<comment type="caution">
    <text evidence="3">The sequence shown here is derived from an EMBL/GenBank/DDBJ whole genome shotgun (WGS) entry which is preliminary data.</text>
</comment>
<keyword evidence="2" id="KW-1133">Transmembrane helix</keyword>
<feature type="transmembrane region" description="Helical" evidence="2">
    <location>
        <begin position="196"/>
        <end position="213"/>
    </location>
</feature>
<dbReference type="PANTHER" id="PTHR41771">
    <property type="entry name" value="MEMBRANE PROTEIN-RELATED"/>
    <property type="match status" value="1"/>
</dbReference>
<sequence>MRREPDPPGTHLHGHDLPAVRTPRVARSIVVVVLAFVAGLTVFGLVALWPDYGTTAGVADRTQLSGQQVSYERGEILGIDEDCRWEAPAETGEDPSDPAGETGAAASESSDERPNDCALLSVGLLSGPDAGRLVTLTVSEKYLSSGLAKGDTIELIGSERLATDTGDADDVEGGAETPESRGELANNYSLSGVERHLPLAVLALLFALVVVAVGRLRGFLALVALTISAGVLFAFVLPAIVNGGPGLLIGLVGSSAILFVTLFFVHGINMRATAALIGTLCGILIVTLVSLVAVQTTRLSGISDDATALLSGLGTGIDFRGLLTCSILIAGIGILNDITIAQASSVWELRAAAPNMARREIYARAMRIGRDHIASTVYTVFFAYVGAALSVVILLYLYDRPVLSLLSGEDIAIEIVRTFAGSIGLVLAVPITTAIAALLLPADPPGSGAGVGSRGAGPDSDVRV</sequence>
<organism evidence="3 4">
    <name type="scientific">Leucobacter weissii</name>
    <dbReference type="NCBI Taxonomy" id="1983706"/>
    <lineage>
        <taxon>Bacteria</taxon>
        <taxon>Bacillati</taxon>
        <taxon>Actinomycetota</taxon>
        <taxon>Actinomycetes</taxon>
        <taxon>Micrococcales</taxon>
        <taxon>Microbacteriaceae</taxon>
        <taxon>Leucobacter</taxon>
    </lineage>
</organism>
<keyword evidence="4" id="KW-1185">Reference proteome</keyword>
<evidence type="ECO:0000256" key="1">
    <source>
        <dbReference type="SAM" id="MobiDB-lite"/>
    </source>
</evidence>
<reference evidence="3" key="1">
    <citation type="submission" date="2021-03" db="EMBL/GenBank/DDBJ databases">
        <title>Leucobacter chromiisoli sp. nov., isolated from chromium-containing soil of chemical plant.</title>
        <authorList>
            <person name="Xu Z."/>
        </authorList>
    </citation>
    <scope>NUCLEOTIDE SEQUENCE</scope>
    <source>
        <strain evidence="3">S27</strain>
    </source>
</reference>
<dbReference type="EMBL" id="JAGDYM010000016">
    <property type="protein sequence ID" value="MBO1903025.1"/>
    <property type="molecule type" value="Genomic_DNA"/>
</dbReference>
<dbReference type="Proteomes" id="UP000664382">
    <property type="component" value="Unassembled WGS sequence"/>
</dbReference>
<dbReference type="Pfam" id="PF07907">
    <property type="entry name" value="YibE_F"/>
    <property type="match status" value="1"/>
</dbReference>
<feature type="transmembrane region" description="Helical" evidence="2">
    <location>
        <begin position="272"/>
        <end position="294"/>
    </location>
</feature>
<gene>
    <name evidence="3" type="ORF">J4H92_13850</name>
</gene>
<feature type="transmembrane region" description="Helical" evidence="2">
    <location>
        <begin position="220"/>
        <end position="241"/>
    </location>
</feature>
<dbReference type="PANTHER" id="PTHR41771:SF1">
    <property type="entry name" value="MEMBRANE PROTEIN"/>
    <property type="match status" value="1"/>
</dbReference>
<proteinExistence type="predicted"/>
<dbReference type="RefSeq" id="WP_208098775.1">
    <property type="nucleotide sequence ID" value="NZ_JAGDYM010000016.1"/>
</dbReference>
<evidence type="ECO:0000313" key="4">
    <source>
        <dbReference type="Proteomes" id="UP000664382"/>
    </source>
</evidence>